<reference evidence="2" key="1">
    <citation type="submission" date="2020-04" db="EMBL/GenBank/DDBJ databases">
        <authorList>
            <person name="Chiriac C."/>
            <person name="Salcher M."/>
            <person name="Ghai R."/>
            <person name="Kavagutti S V."/>
        </authorList>
    </citation>
    <scope>NUCLEOTIDE SEQUENCE</scope>
</reference>
<keyword evidence="1" id="KW-0812">Transmembrane</keyword>
<evidence type="ECO:0000256" key="1">
    <source>
        <dbReference type="SAM" id="Phobius"/>
    </source>
</evidence>
<feature type="transmembrane region" description="Helical" evidence="1">
    <location>
        <begin position="6"/>
        <end position="26"/>
    </location>
</feature>
<keyword evidence="1" id="KW-1133">Transmembrane helix</keyword>
<protein>
    <submittedName>
        <fullName evidence="2">Uncharacterized protein</fullName>
    </submittedName>
</protein>
<evidence type="ECO:0000313" key="2">
    <source>
        <dbReference type="EMBL" id="CAB4143107.1"/>
    </source>
</evidence>
<gene>
    <name evidence="2" type="ORF">UFOVP450_70</name>
</gene>
<keyword evidence="1" id="KW-0472">Membrane</keyword>
<proteinExistence type="predicted"/>
<accession>A0A6J5MBI3</accession>
<sequence length="84" mass="9521">MIAVVIIFSLVSLFLFIMLVGTYGKLTKLEKELKRLEKIEREHTLVRDVVVSHNETISKYMEVTDYLLVKDGGAGVYMGERGDA</sequence>
<organism evidence="2">
    <name type="scientific">uncultured Caudovirales phage</name>
    <dbReference type="NCBI Taxonomy" id="2100421"/>
    <lineage>
        <taxon>Viruses</taxon>
        <taxon>Duplodnaviria</taxon>
        <taxon>Heunggongvirae</taxon>
        <taxon>Uroviricota</taxon>
        <taxon>Caudoviricetes</taxon>
        <taxon>Peduoviridae</taxon>
        <taxon>Maltschvirus</taxon>
        <taxon>Maltschvirus maltsch</taxon>
    </lineage>
</organism>
<name>A0A6J5MBI3_9CAUD</name>
<dbReference type="EMBL" id="LR796421">
    <property type="protein sequence ID" value="CAB4143107.1"/>
    <property type="molecule type" value="Genomic_DNA"/>
</dbReference>